<dbReference type="EMBL" id="JABBGH010000001">
    <property type="protein sequence ID" value="NML63839.1"/>
    <property type="molecule type" value="Genomic_DNA"/>
</dbReference>
<dbReference type="Pfam" id="PF13426">
    <property type="entry name" value="PAS_9"/>
    <property type="match status" value="1"/>
</dbReference>
<keyword evidence="11" id="KW-1185">Reference proteome</keyword>
<dbReference type="InterPro" id="IPR001610">
    <property type="entry name" value="PAC"/>
</dbReference>
<dbReference type="PANTHER" id="PTHR43304">
    <property type="entry name" value="PHYTOCHROME-LIKE PROTEIN CPH1"/>
    <property type="match status" value="1"/>
</dbReference>
<dbReference type="RefSeq" id="WP_169529175.1">
    <property type="nucleotide sequence ID" value="NZ_JABBGH010000001.1"/>
</dbReference>
<evidence type="ECO:0000256" key="5">
    <source>
        <dbReference type="ARBA" id="ARBA00022777"/>
    </source>
</evidence>
<dbReference type="EC" id="2.7.13.3" evidence="2"/>
<dbReference type="CDD" id="cd00130">
    <property type="entry name" value="PAS"/>
    <property type="match status" value="2"/>
</dbReference>
<evidence type="ECO:0000256" key="1">
    <source>
        <dbReference type="ARBA" id="ARBA00000085"/>
    </source>
</evidence>
<dbReference type="AlphaFoldDB" id="A0A7Y0FKZ2"/>
<dbReference type="SMART" id="SM00086">
    <property type="entry name" value="PAC"/>
    <property type="match status" value="2"/>
</dbReference>
<dbReference type="InterPro" id="IPR013655">
    <property type="entry name" value="PAS_fold_3"/>
</dbReference>
<dbReference type="SMART" id="SM00388">
    <property type="entry name" value="HisKA"/>
    <property type="match status" value="1"/>
</dbReference>
<evidence type="ECO:0000313" key="11">
    <source>
        <dbReference type="Proteomes" id="UP000559626"/>
    </source>
</evidence>
<dbReference type="InterPro" id="IPR003594">
    <property type="entry name" value="HATPase_dom"/>
</dbReference>
<dbReference type="InterPro" id="IPR004358">
    <property type="entry name" value="Sig_transdc_His_kin-like_C"/>
</dbReference>
<name>A0A7Y0FKZ2_9BACT</name>
<proteinExistence type="predicted"/>
<keyword evidence="4" id="KW-0808">Transferase</keyword>
<dbReference type="SUPFAM" id="SSF55785">
    <property type="entry name" value="PYP-like sensor domain (PAS domain)"/>
    <property type="match status" value="2"/>
</dbReference>
<reference evidence="10 11" key="1">
    <citation type="submission" date="2020-04" db="EMBL/GenBank/DDBJ databases">
        <title>Hymenobacter polaris sp. nov., isolated from Arctic soil.</title>
        <authorList>
            <person name="Dahal R.H."/>
        </authorList>
    </citation>
    <scope>NUCLEOTIDE SEQUENCE [LARGE SCALE GENOMIC DNA]</scope>
    <source>
        <strain evidence="10 11">RP-2-7</strain>
    </source>
</reference>
<dbReference type="SUPFAM" id="SSF47384">
    <property type="entry name" value="Homodimeric domain of signal transducing histidine kinase"/>
    <property type="match status" value="1"/>
</dbReference>
<dbReference type="Gene3D" id="3.30.450.20">
    <property type="entry name" value="PAS domain"/>
    <property type="match status" value="2"/>
</dbReference>
<comment type="catalytic activity">
    <reaction evidence="1">
        <text>ATP + protein L-histidine = ADP + protein N-phospho-L-histidine.</text>
        <dbReference type="EC" id="2.7.13.3"/>
    </reaction>
</comment>
<protein>
    <recommendedName>
        <fullName evidence="2">histidine kinase</fullName>
        <ecNumber evidence="2">2.7.13.3</ecNumber>
    </recommendedName>
</protein>
<dbReference type="SMART" id="SM00091">
    <property type="entry name" value="PAS"/>
    <property type="match status" value="2"/>
</dbReference>
<dbReference type="Pfam" id="PF02518">
    <property type="entry name" value="HATPase_c"/>
    <property type="match status" value="1"/>
</dbReference>
<feature type="domain" description="Histidine kinase" evidence="7">
    <location>
        <begin position="347"/>
        <end position="562"/>
    </location>
</feature>
<dbReference type="Gene3D" id="3.30.565.10">
    <property type="entry name" value="Histidine kinase-like ATPase, C-terminal domain"/>
    <property type="match status" value="1"/>
</dbReference>
<comment type="caution">
    <text evidence="10">The sequence shown here is derived from an EMBL/GenBank/DDBJ whole genome shotgun (WGS) entry which is preliminary data.</text>
</comment>
<dbReference type="SUPFAM" id="SSF55874">
    <property type="entry name" value="ATPase domain of HSP90 chaperone/DNA topoisomerase II/histidine kinase"/>
    <property type="match status" value="1"/>
</dbReference>
<dbReference type="PROSITE" id="PS50113">
    <property type="entry name" value="PAC"/>
    <property type="match status" value="1"/>
</dbReference>
<dbReference type="PROSITE" id="PS50109">
    <property type="entry name" value="HIS_KIN"/>
    <property type="match status" value="1"/>
</dbReference>
<dbReference type="PANTHER" id="PTHR43304:SF1">
    <property type="entry name" value="PAC DOMAIN-CONTAINING PROTEIN"/>
    <property type="match status" value="1"/>
</dbReference>
<evidence type="ECO:0000256" key="2">
    <source>
        <dbReference type="ARBA" id="ARBA00012438"/>
    </source>
</evidence>
<gene>
    <name evidence="10" type="ORF">HHL22_01345</name>
</gene>
<dbReference type="PROSITE" id="PS50112">
    <property type="entry name" value="PAS"/>
    <property type="match status" value="1"/>
</dbReference>
<dbReference type="InterPro" id="IPR035965">
    <property type="entry name" value="PAS-like_dom_sf"/>
</dbReference>
<keyword evidence="5" id="KW-0418">Kinase</keyword>
<dbReference type="PRINTS" id="PR00344">
    <property type="entry name" value="BCTRLSENSOR"/>
</dbReference>
<evidence type="ECO:0000256" key="3">
    <source>
        <dbReference type="ARBA" id="ARBA00022553"/>
    </source>
</evidence>
<feature type="coiled-coil region" evidence="6">
    <location>
        <begin position="313"/>
        <end position="340"/>
    </location>
</feature>
<evidence type="ECO:0000256" key="4">
    <source>
        <dbReference type="ARBA" id="ARBA00022679"/>
    </source>
</evidence>
<dbReference type="SMART" id="SM00387">
    <property type="entry name" value="HATPase_c"/>
    <property type="match status" value="1"/>
</dbReference>
<dbReference type="Proteomes" id="UP000559626">
    <property type="component" value="Unassembled WGS sequence"/>
</dbReference>
<dbReference type="InterPro" id="IPR000700">
    <property type="entry name" value="PAS-assoc_C"/>
</dbReference>
<accession>A0A7Y0FKZ2</accession>
<keyword evidence="3" id="KW-0597">Phosphoprotein</keyword>
<evidence type="ECO:0000259" key="8">
    <source>
        <dbReference type="PROSITE" id="PS50112"/>
    </source>
</evidence>
<keyword evidence="6" id="KW-0175">Coiled coil</keyword>
<dbReference type="Gene3D" id="1.10.287.130">
    <property type="match status" value="1"/>
</dbReference>
<dbReference type="InterPro" id="IPR005467">
    <property type="entry name" value="His_kinase_dom"/>
</dbReference>
<dbReference type="InterPro" id="IPR003661">
    <property type="entry name" value="HisK_dim/P_dom"/>
</dbReference>
<dbReference type="NCBIfam" id="TIGR00229">
    <property type="entry name" value="sensory_box"/>
    <property type="match status" value="2"/>
</dbReference>
<evidence type="ECO:0000259" key="7">
    <source>
        <dbReference type="PROSITE" id="PS50109"/>
    </source>
</evidence>
<dbReference type="Pfam" id="PF08447">
    <property type="entry name" value="PAS_3"/>
    <property type="match status" value="1"/>
</dbReference>
<evidence type="ECO:0000313" key="10">
    <source>
        <dbReference type="EMBL" id="NML63839.1"/>
    </source>
</evidence>
<feature type="domain" description="PAC" evidence="9">
    <location>
        <begin position="270"/>
        <end position="322"/>
    </location>
</feature>
<dbReference type="InterPro" id="IPR052162">
    <property type="entry name" value="Sensor_kinase/Photoreceptor"/>
</dbReference>
<organism evidence="10 11">
    <name type="scientific">Hymenobacter polaris</name>
    <dbReference type="NCBI Taxonomy" id="2682546"/>
    <lineage>
        <taxon>Bacteria</taxon>
        <taxon>Pseudomonadati</taxon>
        <taxon>Bacteroidota</taxon>
        <taxon>Cytophagia</taxon>
        <taxon>Cytophagales</taxon>
        <taxon>Hymenobacteraceae</taxon>
        <taxon>Hymenobacter</taxon>
    </lineage>
</organism>
<dbReference type="GO" id="GO:0000155">
    <property type="term" value="F:phosphorelay sensor kinase activity"/>
    <property type="evidence" value="ECO:0007669"/>
    <property type="project" value="InterPro"/>
</dbReference>
<evidence type="ECO:0000259" key="9">
    <source>
        <dbReference type="PROSITE" id="PS50113"/>
    </source>
</evidence>
<dbReference type="InterPro" id="IPR036890">
    <property type="entry name" value="HATPase_C_sf"/>
</dbReference>
<dbReference type="Pfam" id="PF00512">
    <property type="entry name" value="HisKA"/>
    <property type="match status" value="1"/>
</dbReference>
<dbReference type="FunFam" id="3.30.450.20:FF:000099">
    <property type="entry name" value="Sensory box sensor histidine kinase"/>
    <property type="match status" value="1"/>
</dbReference>
<sequence>MLPLTSADDLARENEELRQRLREAEELVAAVRSGAVDGLALPDAGLGPRFATREGADYSYRVLVEQMSEGAALLSAEGLVLYANVALAQLLGYPLATVLGGELTPYVPAQTQEYWAALLREGWQNPTRGEVLLRTAAGELFACVVSVSALFLHETKVLAVLVTDLSEGRRLRTMQAQVAAQSDQLNRQTEEIAQQKQVVADTSRILEGIPQIAWSADATGHNYYVNQRWVDFAGDNSASFARQLRERTHPDDRAAVLAQWLSCVRTGEPFELELRVRNAAGEYRWLLARALPSRDEHGWVRQWIGTYTDIHEHKLAQARLQLAQRQLRDKNNQLSRVNVDLDTFVYAASHDLKQPVNNIDGLLQALLDELPPERSVPVQDILRLMRSSITRFQHTIDQLTDVTQVHRQHSAAATPVLLDKVVRGVALDLAPLVQRAGAELVLDVQDSPPVLCSEKNLRGVIYNLLSNALKYRSPDRPPRVVLRACPAGDYVRLSVEDNGLGLDAASQQKLFGMFQRLHAHVEGAGIGLYMVKKLVENVGGRVEVASELGVGSTFTVYLPRPDVGEKASSAPA</sequence>
<evidence type="ECO:0000256" key="6">
    <source>
        <dbReference type="SAM" id="Coils"/>
    </source>
</evidence>
<dbReference type="CDD" id="cd00082">
    <property type="entry name" value="HisKA"/>
    <property type="match status" value="1"/>
</dbReference>
<feature type="coiled-coil region" evidence="6">
    <location>
        <begin position="171"/>
        <end position="198"/>
    </location>
</feature>
<feature type="coiled-coil region" evidence="6">
    <location>
        <begin position="7"/>
        <end position="34"/>
    </location>
</feature>
<dbReference type="InterPro" id="IPR036097">
    <property type="entry name" value="HisK_dim/P_sf"/>
</dbReference>
<dbReference type="InterPro" id="IPR000014">
    <property type="entry name" value="PAS"/>
</dbReference>
<feature type="domain" description="PAS" evidence="8">
    <location>
        <begin position="56"/>
        <end position="100"/>
    </location>
</feature>